<keyword evidence="4" id="KW-1185">Reference proteome</keyword>
<dbReference type="InterPro" id="IPR006016">
    <property type="entry name" value="UspA"/>
</dbReference>
<protein>
    <submittedName>
        <fullName evidence="3">Nucleotide-binding universal stress UspA family protein</fullName>
    </submittedName>
</protein>
<reference evidence="3 4" key="1">
    <citation type="submission" date="2020-08" db="EMBL/GenBank/DDBJ databases">
        <title>Genomic Encyclopedia of Type Strains, Phase III (KMG-III): the genomes of soil and plant-associated and newly described type strains.</title>
        <authorList>
            <person name="Whitman W."/>
        </authorList>
    </citation>
    <scope>NUCLEOTIDE SEQUENCE [LARGE SCALE GENOMIC DNA]</scope>
    <source>
        <strain evidence="3 4">CECT 8840</strain>
    </source>
</reference>
<dbReference type="Proteomes" id="UP000552644">
    <property type="component" value="Unassembled WGS sequence"/>
</dbReference>
<dbReference type="AlphaFoldDB" id="A0A7W7QL66"/>
<dbReference type="PANTHER" id="PTHR46268:SF6">
    <property type="entry name" value="UNIVERSAL STRESS PROTEIN UP12"/>
    <property type="match status" value="1"/>
</dbReference>
<accession>A0A7W7QL66</accession>
<sequence length="255" mass="27292">MKEAPVVVGTDLSEPSSAALEWAVEDSIRRKRPLRIVHAVDLAGYLTGPPAAKSFAAPVIVESAYEVAVGGLADALSWVRGRWPHPAVTAHVVSGTPVAVLRDEGRDAVEIVVGHHRRNGVADLLFGSVALALAAETRTPVVVAKRATACPHDDVVVFLEPRPASDALLDYAFRAASAHGVRLRVLRDGSAAGPRLDGWRLRYPEVRVHEQRCDGDALLAASVAARLLVVESRRPRRLARLIRRSACPVAIVPAP</sequence>
<evidence type="ECO:0000259" key="2">
    <source>
        <dbReference type="Pfam" id="PF00582"/>
    </source>
</evidence>
<dbReference type="RefSeq" id="WP_184714101.1">
    <property type="nucleotide sequence ID" value="NZ_JACHJP010000002.1"/>
</dbReference>
<comment type="caution">
    <text evidence="3">The sequence shown here is derived from an EMBL/GenBank/DDBJ whole genome shotgun (WGS) entry which is preliminary data.</text>
</comment>
<dbReference type="Pfam" id="PF00582">
    <property type="entry name" value="Usp"/>
    <property type="match status" value="1"/>
</dbReference>
<feature type="domain" description="UspA" evidence="2">
    <location>
        <begin position="6"/>
        <end position="145"/>
    </location>
</feature>
<evidence type="ECO:0000313" key="4">
    <source>
        <dbReference type="Proteomes" id="UP000552644"/>
    </source>
</evidence>
<dbReference type="PANTHER" id="PTHR46268">
    <property type="entry name" value="STRESS RESPONSE PROTEIN NHAX"/>
    <property type="match status" value="1"/>
</dbReference>
<gene>
    <name evidence="3" type="ORF">FHS44_002524</name>
</gene>
<dbReference type="Gene3D" id="3.40.50.12370">
    <property type="match status" value="1"/>
</dbReference>
<dbReference type="InterPro" id="IPR006015">
    <property type="entry name" value="Universal_stress_UspA"/>
</dbReference>
<dbReference type="EMBL" id="JACHJP010000002">
    <property type="protein sequence ID" value="MBB4915439.1"/>
    <property type="molecule type" value="Genomic_DNA"/>
</dbReference>
<evidence type="ECO:0000313" key="3">
    <source>
        <dbReference type="EMBL" id="MBB4915439.1"/>
    </source>
</evidence>
<dbReference type="SUPFAM" id="SSF52402">
    <property type="entry name" value="Adenine nucleotide alpha hydrolases-like"/>
    <property type="match status" value="1"/>
</dbReference>
<evidence type="ECO:0000256" key="1">
    <source>
        <dbReference type="ARBA" id="ARBA00008791"/>
    </source>
</evidence>
<proteinExistence type="inferred from homology"/>
<name>A0A7W7QL66_9ACTN</name>
<dbReference type="PRINTS" id="PR01438">
    <property type="entry name" value="UNVRSLSTRESS"/>
</dbReference>
<comment type="similarity">
    <text evidence="1">Belongs to the universal stress protein A family.</text>
</comment>
<organism evidence="3 4">
    <name type="scientific">Streptosporangium saharense</name>
    <dbReference type="NCBI Taxonomy" id="1706840"/>
    <lineage>
        <taxon>Bacteria</taxon>
        <taxon>Bacillati</taxon>
        <taxon>Actinomycetota</taxon>
        <taxon>Actinomycetes</taxon>
        <taxon>Streptosporangiales</taxon>
        <taxon>Streptosporangiaceae</taxon>
        <taxon>Streptosporangium</taxon>
    </lineage>
</organism>